<dbReference type="AlphaFoldDB" id="A0A4Y9IKV8"/>
<keyword evidence="5" id="KW-0564">Palmitate</keyword>
<dbReference type="Pfam" id="PF08842">
    <property type="entry name" value="Mfa2"/>
    <property type="match status" value="1"/>
</dbReference>
<dbReference type="GO" id="GO:0009279">
    <property type="term" value="C:cell outer membrane"/>
    <property type="evidence" value="ECO:0007669"/>
    <property type="project" value="UniProtKB-SubCell"/>
</dbReference>
<dbReference type="Proteomes" id="UP000298285">
    <property type="component" value="Unassembled WGS sequence"/>
</dbReference>
<reference evidence="8 9" key="1">
    <citation type="submission" date="2019-03" db="EMBL/GenBank/DDBJ databases">
        <title>Diversity of the mouse oral microbiome.</title>
        <authorList>
            <person name="Joseph S."/>
            <person name="Aduse-Opoku J."/>
            <person name="Curtis M."/>
            <person name="Wade W."/>
            <person name="Hashim A."/>
        </authorList>
    </citation>
    <scope>NUCLEOTIDE SEQUENCE [LARGE SCALE GENOMIC DNA]</scope>
    <source>
        <strain evidence="8 9">P11</strain>
    </source>
</reference>
<comment type="similarity">
    <text evidence="2">Belongs to the bacteroidetes fimbrillin superfamily. FimB/Mfa2 family.</text>
</comment>
<evidence type="ECO:0000313" key="9">
    <source>
        <dbReference type="Proteomes" id="UP000298285"/>
    </source>
</evidence>
<keyword evidence="4" id="KW-0472">Membrane</keyword>
<dbReference type="EMBL" id="SPPK01000004">
    <property type="protein sequence ID" value="TFU88916.1"/>
    <property type="molecule type" value="Genomic_DNA"/>
</dbReference>
<keyword evidence="7" id="KW-0449">Lipoprotein</keyword>
<comment type="subcellular location">
    <subcellularLocation>
        <location evidence="1">Cell outer membrane</location>
    </subcellularLocation>
</comment>
<evidence type="ECO:0000256" key="1">
    <source>
        <dbReference type="ARBA" id="ARBA00004442"/>
    </source>
</evidence>
<comment type="caution">
    <text evidence="8">The sequence shown here is derived from an EMBL/GenBank/DDBJ whole genome shotgun (WGS) entry which is preliminary data.</text>
</comment>
<name>A0A4Y9IKV8_9BACT</name>
<evidence type="ECO:0000313" key="8">
    <source>
        <dbReference type="EMBL" id="TFU88916.1"/>
    </source>
</evidence>
<evidence type="ECO:0000256" key="4">
    <source>
        <dbReference type="ARBA" id="ARBA00023136"/>
    </source>
</evidence>
<dbReference type="InterPro" id="IPR014941">
    <property type="entry name" value="FimB/Mfa2/Mfa3"/>
</dbReference>
<gene>
    <name evidence="8" type="ORF">E4T88_13705</name>
</gene>
<evidence type="ECO:0000256" key="7">
    <source>
        <dbReference type="ARBA" id="ARBA00023288"/>
    </source>
</evidence>
<dbReference type="RefSeq" id="WP_135106361.1">
    <property type="nucleotide sequence ID" value="NZ_JADGKW010000004.1"/>
</dbReference>
<evidence type="ECO:0000256" key="2">
    <source>
        <dbReference type="ARBA" id="ARBA00007248"/>
    </source>
</evidence>
<dbReference type="Gene3D" id="2.60.40.2100">
    <property type="match status" value="1"/>
</dbReference>
<accession>A0A4Y9IKV8</accession>
<proteinExistence type="inferred from homology"/>
<evidence type="ECO:0000256" key="3">
    <source>
        <dbReference type="ARBA" id="ARBA00022729"/>
    </source>
</evidence>
<protein>
    <recommendedName>
        <fullName evidence="10">FimB/Mfa2 family fimbrial subunit</fullName>
    </recommendedName>
</protein>
<keyword evidence="3" id="KW-0732">Signal</keyword>
<evidence type="ECO:0008006" key="10">
    <source>
        <dbReference type="Google" id="ProtNLM"/>
    </source>
</evidence>
<organism evidence="8 9">
    <name type="scientific">Dysgonomonas mossii</name>
    <dbReference type="NCBI Taxonomy" id="163665"/>
    <lineage>
        <taxon>Bacteria</taxon>
        <taxon>Pseudomonadati</taxon>
        <taxon>Bacteroidota</taxon>
        <taxon>Bacteroidia</taxon>
        <taxon>Bacteroidales</taxon>
        <taxon>Dysgonomonadaceae</taxon>
        <taxon>Dysgonomonas</taxon>
    </lineage>
</organism>
<evidence type="ECO:0000256" key="6">
    <source>
        <dbReference type="ARBA" id="ARBA00023237"/>
    </source>
</evidence>
<evidence type="ECO:0000256" key="5">
    <source>
        <dbReference type="ARBA" id="ARBA00023139"/>
    </source>
</evidence>
<keyword evidence="6" id="KW-0998">Cell outer membrane</keyword>
<sequence>MRLFYLFFGLFSVLAFNGCIDDDYEDCPIDIENNFVIKFRYVSNESGELFIKKIKKVDVFVFRENGEYVMSQDANIDALTNFAGVSLNLEPGNYRIVCWGNASGKSFVSPLSTNSLMKDAFVCNMSLRNGTSAIDGDTLYYALDNTVLSPSLKVTTVSETIIERILDFRRAFIKVQVYVKGLVDKDPQGNLLAPIVEMTEVPSTYNFEMQAIGTPIRYLNTSVFENISGEQIASITFNTLRFKDDNPINIQIKKSSDGSTVTSIGLTDFMKKNNITVEGKEEAVIPILVEYKEASVEISVPEWWQIPVTPEL</sequence>
<dbReference type="OrthoDB" id="1033921at2"/>